<dbReference type="AlphaFoldDB" id="A0A8J4WRS0"/>
<evidence type="ECO:0000256" key="8">
    <source>
        <dbReference type="ARBA" id="ARBA00023242"/>
    </source>
</evidence>
<reference evidence="12" key="1">
    <citation type="submission" date="2019-05" db="EMBL/GenBank/DDBJ databases">
        <title>Annotation for the trematode Paragonimus heterotremus.</title>
        <authorList>
            <person name="Choi Y.-J."/>
        </authorList>
    </citation>
    <scope>NUCLEOTIDE SEQUENCE</scope>
    <source>
        <strain evidence="12">LC</strain>
    </source>
</reference>
<feature type="domain" description="C2H2-type" evidence="11">
    <location>
        <begin position="990"/>
        <end position="1017"/>
    </location>
</feature>
<evidence type="ECO:0000313" key="12">
    <source>
        <dbReference type="EMBL" id="KAF5401710.1"/>
    </source>
</evidence>
<dbReference type="SUPFAM" id="SSF57667">
    <property type="entry name" value="beta-beta-alpha zinc fingers"/>
    <property type="match status" value="2"/>
</dbReference>
<keyword evidence="4 9" id="KW-0863">Zinc-finger</keyword>
<feature type="domain" description="C2H2-type" evidence="11">
    <location>
        <begin position="934"/>
        <end position="961"/>
    </location>
</feature>
<comment type="caution">
    <text evidence="12">The sequence shown here is derived from an EMBL/GenBank/DDBJ whole genome shotgun (WGS) entry which is preliminary data.</text>
</comment>
<dbReference type="InterPro" id="IPR013087">
    <property type="entry name" value="Znf_C2H2_type"/>
</dbReference>
<evidence type="ECO:0000313" key="13">
    <source>
        <dbReference type="Proteomes" id="UP000748531"/>
    </source>
</evidence>
<keyword evidence="3" id="KW-0677">Repeat</keyword>
<keyword evidence="8" id="KW-0539">Nucleus</keyword>
<evidence type="ECO:0000256" key="6">
    <source>
        <dbReference type="ARBA" id="ARBA00023015"/>
    </source>
</evidence>
<feature type="region of interest" description="Disordered" evidence="10">
    <location>
        <begin position="159"/>
        <end position="182"/>
    </location>
</feature>
<keyword evidence="6" id="KW-0805">Transcription regulation</keyword>
<evidence type="ECO:0000256" key="2">
    <source>
        <dbReference type="ARBA" id="ARBA00022723"/>
    </source>
</evidence>
<dbReference type="EMBL" id="LUCH01002290">
    <property type="protein sequence ID" value="KAF5401710.1"/>
    <property type="molecule type" value="Genomic_DNA"/>
</dbReference>
<organism evidence="12 13">
    <name type="scientific">Paragonimus heterotremus</name>
    <dbReference type="NCBI Taxonomy" id="100268"/>
    <lineage>
        <taxon>Eukaryota</taxon>
        <taxon>Metazoa</taxon>
        <taxon>Spiralia</taxon>
        <taxon>Lophotrochozoa</taxon>
        <taxon>Platyhelminthes</taxon>
        <taxon>Trematoda</taxon>
        <taxon>Digenea</taxon>
        <taxon>Plagiorchiida</taxon>
        <taxon>Troglotremata</taxon>
        <taxon>Troglotrematidae</taxon>
        <taxon>Paragonimus</taxon>
    </lineage>
</organism>
<evidence type="ECO:0000259" key="11">
    <source>
        <dbReference type="PROSITE" id="PS50157"/>
    </source>
</evidence>
<proteinExistence type="predicted"/>
<dbReference type="Pfam" id="PF00096">
    <property type="entry name" value="zf-C2H2"/>
    <property type="match status" value="2"/>
</dbReference>
<dbReference type="PANTHER" id="PTHR24406">
    <property type="entry name" value="TRANSCRIPTIONAL REPRESSOR CTCFL-RELATED"/>
    <property type="match status" value="1"/>
</dbReference>
<dbReference type="Proteomes" id="UP000748531">
    <property type="component" value="Unassembled WGS sequence"/>
</dbReference>
<comment type="subcellular location">
    <subcellularLocation>
        <location evidence="1">Nucleus</location>
    </subcellularLocation>
</comment>
<dbReference type="PROSITE" id="PS00028">
    <property type="entry name" value="ZINC_FINGER_C2H2_1"/>
    <property type="match status" value="2"/>
</dbReference>
<dbReference type="InterPro" id="IPR036236">
    <property type="entry name" value="Znf_C2H2_sf"/>
</dbReference>
<evidence type="ECO:0000256" key="7">
    <source>
        <dbReference type="ARBA" id="ARBA00023163"/>
    </source>
</evidence>
<dbReference type="FunFam" id="3.30.160.60:FF:000395">
    <property type="entry name" value="zinc finger protein 513"/>
    <property type="match status" value="1"/>
</dbReference>
<keyword evidence="7" id="KW-0804">Transcription</keyword>
<feature type="region of interest" description="Disordered" evidence="10">
    <location>
        <begin position="455"/>
        <end position="490"/>
    </location>
</feature>
<keyword evidence="5" id="KW-0862">Zinc</keyword>
<dbReference type="Gene3D" id="3.30.160.60">
    <property type="entry name" value="Classic Zinc Finger"/>
    <property type="match status" value="3"/>
</dbReference>
<dbReference type="PROSITE" id="PS50157">
    <property type="entry name" value="ZINC_FINGER_C2H2_2"/>
    <property type="match status" value="3"/>
</dbReference>
<gene>
    <name evidence="12" type="ORF">PHET_04688</name>
</gene>
<protein>
    <recommendedName>
        <fullName evidence="11">C2H2-type domain-containing protein</fullName>
    </recommendedName>
</protein>
<dbReference type="SMART" id="SM00355">
    <property type="entry name" value="ZnF_C2H2"/>
    <property type="match status" value="3"/>
</dbReference>
<evidence type="ECO:0000256" key="5">
    <source>
        <dbReference type="ARBA" id="ARBA00022833"/>
    </source>
</evidence>
<feature type="domain" description="C2H2-type" evidence="11">
    <location>
        <begin position="962"/>
        <end position="989"/>
    </location>
</feature>
<name>A0A8J4WRS0_9TREM</name>
<evidence type="ECO:0000256" key="3">
    <source>
        <dbReference type="ARBA" id="ARBA00022737"/>
    </source>
</evidence>
<keyword evidence="13" id="KW-1185">Reference proteome</keyword>
<evidence type="ECO:0000256" key="10">
    <source>
        <dbReference type="SAM" id="MobiDB-lite"/>
    </source>
</evidence>
<feature type="compositionally biased region" description="Low complexity" evidence="10">
    <location>
        <begin position="260"/>
        <end position="270"/>
    </location>
</feature>
<accession>A0A8J4WRS0</accession>
<dbReference type="GO" id="GO:0008270">
    <property type="term" value="F:zinc ion binding"/>
    <property type="evidence" value="ECO:0007669"/>
    <property type="project" value="UniProtKB-KW"/>
</dbReference>
<dbReference type="OrthoDB" id="10018191at2759"/>
<keyword evidence="2" id="KW-0479">Metal-binding</keyword>
<evidence type="ECO:0000256" key="1">
    <source>
        <dbReference type="ARBA" id="ARBA00004123"/>
    </source>
</evidence>
<evidence type="ECO:0000256" key="9">
    <source>
        <dbReference type="PROSITE-ProRule" id="PRU00042"/>
    </source>
</evidence>
<dbReference type="GO" id="GO:0005634">
    <property type="term" value="C:nucleus"/>
    <property type="evidence" value="ECO:0007669"/>
    <property type="project" value="UniProtKB-SubCell"/>
</dbReference>
<evidence type="ECO:0000256" key="4">
    <source>
        <dbReference type="ARBA" id="ARBA00022771"/>
    </source>
</evidence>
<dbReference type="FunFam" id="3.30.160.60:FF:000032">
    <property type="entry name" value="Krueppel-like factor 4"/>
    <property type="match status" value="1"/>
</dbReference>
<sequence>MNQIQCSGQHHPSVSDKFEYKSENTVDGTSLVDVHESPDQRCPYICDLNEDIQRSRYDDSQSVGQRYTRGGATEQDSTCPCEMTSGLPSTSGRHCVHAGCGGSKPSLKTSSSPPRYIPDSCAQNPMLTSASKSLMTSSLFVRRLSRLRNRDTKCGSVTLKSPTKVLHPPRIPTSLNSPSFARDQTDTPIKIAQPVPSESADKNCLSELDTCEIAFTIRMHPDDPSVQWLRQLALDGLSKQLDDSLANMKRSPSLDNPLFSTNSNNSSSPSRDLDNTKLVSVDVKFTRAVDAYQTSHTNREINSPAVNVSKHLTNLSPSIKTTAKDHFGEAHQHIPVLKTFPSESFHCLNCIKPAVAFSPVLDEKKVVDPLDFSSVELPLTLSSSALPSPGNFKKLLRDRYLSSQNTFERVLSAPLISNCESNVENVTQPKSSSEPVFNSSKLRRIAYSDCSLQRQCSTPTDTVSPCSSTLASRAKSPSASNATGAPSDATTSTTILMDTLDIMTSGVPSSLFVHDNVAPRSCDPSASVSETIPTPNHFGSLTNDVVSTKLLPDCEVPVADTANLLHSIQHTLFHSSFHWYPQLANHSPLHVPVSSNLFDATASVLKPNVFGTLTPTLNPPLSWSSTDIRPIEDKLMFSFSPPSWTKDVTSTPLDINVCSTDVKQTQSAPISHQNSKHLTSTSVTSVLESSQRPVSLTIGNDSPAIHHCPDCDSQQHSTNQFIPRPSPSSFNHGFNPTFHPGGHIPWQRHVGDTITPTTICSPQPLHNRFSSNGFDQLTSPGLSEPISAPAVGLGSPLWSSRMTNTVPKSTRDVPRFPNSVHSNFTENVAASDAPSNSESLTAHPKTTIHSCFPDSSVVTSIRTLGKSRMLSSRRGRTSAWSNTKRTVNSKVDETLPIASPSEQLTDVLRSDGTKGRTSLSARTTSRQTNTGGVYVCPICSRQFTRSDMLARHAHVHTGHRPFECSACGQAFSRSDHLSTHQRTHTGQRPYRCPLCSYSACRRDMITRHLRVHQRRFQMTFDDHPVIRSPHSLLRCHFHLRPNVY</sequence>
<dbReference type="InterPro" id="IPR050888">
    <property type="entry name" value="ZnF_C2H2-type_TF"/>
</dbReference>
<feature type="region of interest" description="Disordered" evidence="10">
    <location>
        <begin position="247"/>
        <end position="274"/>
    </location>
</feature>